<feature type="compositionally biased region" description="Basic and acidic residues" evidence="1">
    <location>
        <begin position="12"/>
        <end position="27"/>
    </location>
</feature>
<sequence>MALDLAPPVVQDRAEPSPDPVRPVRRETSRHRRRRRDLRTRAEQLWRPAIAGAVVLFAASGPAHAFGRTTVVFWMILIGLVLAAVAVPLGLLALRGRTRPMRDLPRRAALIAARPYLVVLALDVLIVSRWFRTGTFIAGGDMGAFIRRGWEPEMTWSWNHQITGAGSAAYTMARAFEFVLIRLCRLVGLTEYSAQWLYYTCIYGLVGFGVAYLAGAFVRSQAGIVVAGAFGMLNGFFLTRLPNPLNVISVGSVALITGVAMRVALGRRVPAPIAGFALMPTSFLSFNPPMLVVAYAWAVGGTPLLAALLLGRRAAWRLLKWFVAAMPWAIGLNAWWLVPLAQSFTGGGGATANATFTDPTNWSWSQVNNIPPNILTMVANWAWFLPQYLPFATDLDQPWWIWVRYLLPALVFVAPLAASRRLRRVTLGLLVMILVFVFLAKGLRPPLAPINMFLYLHAPGFWLFREPMSKLGQLLVSFFGVMLAATVEGLLLRLRRLPRRRRPYGRAVAAVPVVLALAYPYPLYTGGVMPDERPTQPSMHVRVAQEWWDVAEHIDADPRPGKVFVLPLDDYYQMPTTWGFFGADSIANLLIKHPVVQPKPDGYFGDVPGFAAALRLVEAALLAGDLEPVPRLLHSIGASRVIVRHDLVHGLPNRYFADDAVLAAAMARVPGATLEVDGLLQVWRVGDGSSQTVRTYDRVLDAPARPDAGAAVLGTVGPSTAIAARPDTTAVATSPQVDDTAAVTPDIVHWPVPAVDEGSPSTTVDVPAGRYTVAQRARAAPALIPRVHDGELLLEDRTVVKVDGRAVSRRPPVKVPLPADREILAIKPAGTRRVVSLDVDKPAPVPVGAATRLTLLAADPTPAKVSGFSKVFDCNNYEPRPWRELGLSAKMTETKKHGTSVRLQASDHAACTRVIVSKAPPGQIYRVRLQYRHVSGPRPQICLWQSGAAGCELSSRPALSDEWTPYEGVVTMDAGGLLQIILHADVGRRLSSPTVVEYRGVQVQALEEVGSHEVWPPVVPETTVELTAGRHELRVDGGLSGSILTSFEPLEDCYRYDDQTADQAGLAAESAVGGDGETTYTLKAVSHLACIGASAIDFGGASLYELSMEARSVALRNPKFCLYLRGPDLCRKLPTVAVYKGWTPYEALIPPDPNTVEARLYLYGLRDLEGRQQSQVEYRGVRIRPVASTSAVVLIRQAAPGPESVVDWERENPAQFSGTVTGSGPTVLALAESAAPGWQLSGIAGAQKVTLQGWMAGWTLPAAGDFTLGYAPSRIARAAFYLLPVTVALSAGFMYAVRLPPGRPGDWAVRHRRRRRRPAWFRLPPLPRLPSLPRLPPMPRWRR</sequence>
<keyword evidence="2" id="KW-1133">Transmembrane helix</keyword>
<feature type="transmembrane region" description="Helical" evidence="2">
    <location>
        <begin position="318"/>
        <end position="338"/>
    </location>
</feature>
<keyword evidence="2" id="KW-0472">Membrane</keyword>
<keyword evidence="2" id="KW-0812">Transmembrane</keyword>
<feature type="transmembrane region" description="Helical" evidence="2">
    <location>
        <begin position="222"/>
        <end position="239"/>
    </location>
</feature>
<feature type="region of interest" description="Disordered" evidence="1">
    <location>
        <begin position="1"/>
        <end position="36"/>
    </location>
</feature>
<accession>A0A1I1ZHU4</accession>
<feature type="transmembrane region" description="Helical" evidence="2">
    <location>
        <begin position="292"/>
        <end position="311"/>
    </location>
</feature>
<feature type="transmembrane region" description="Helical" evidence="2">
    <location>
        <begin position="245"/>
        <end position="264"/>
    </location>
</feature>
<dbReference type="Proteomes" id="UP000199645">
    <property type="component" value="Unassembled WGS sequence"/>
</dbReference>
<feature type="transmembrane region" description="Helical" evidence="2">
    <location>
        <begin position="45"/>
        <end position="65"/>
    </location>
</feature>
<keyword evidence="4" id="KW-1185">Reference proteome</keyword>
<feature type="transmembrane region" description="Helical" evidence="2">
    <location>
        <begin position="115"/>
        <end position="132"/>
    </location>
</feature>
<feature type="transmembrane region" description="Helical" evidence="2">
    <location>
        <begin position="471"/>
        <end position="492"/>
    </location>
</feature>
<name>A0A1I1ZHU4_9ACTN</name>
<feature type="transmembrane region" description="Helical" evidence="2">
    <location>
        <begin position="425"/>
        <end position="443"/>
    </location>
</feature>
<dbReference type="EMBL" id="FONV01000001">
    <property type="protein sequence ID" value="SFE31404.1"/>
    <property type="molecule type" value="Genomic_DNA"/>
</dbReference>
<feature type="transmembrane region" description="Helical" evidence="2">
    <location>
        <begin position="196"/>
        <end position="215"/>
    </location>
</feature>
<keyword evidence="3" id="KW-0808">Transferase</keyword>
<feature type="transmembrane region" description="Helical" evidence="2">
    <location>
        <begin position="504"/>
        <end position="524"/>
    </location>
</feature>
<organism evidence="3 4">
    <name type="scientific">Actinoplanes philippinensis</name>
    <dbReference type="NCBI Taxonomy" id="35752"/>
    <lineage>
        <taxon>Bacteria</taxon>
        <taxon>Bacillati</taxon>
        <taxon>Actinomycetota</taxon>
        <taxon>Actinomycetes</taxon>
        <taxon>Micromonosporales</taxon>
        <taxon>Micromonosporaceae</taxon>
        <taxon>Actinoplanes</taxon>
    </lineage>
</organism>
<feature type="transmembrane region" description="Helical" evidence="2">
    <location>
        <begin position="71"/>
        <end position="94"/>
    </location>
</feature>
<evidence type="ECO:0000313" key="3">
    <source>
        <dbReference type="EMBL" id="SFE31404.1"/>
    </source>
</evidence>
<dbReference type="STRING" id="35752.SAMN05421541_101120"/>
<evidence type="ECO:0000313" key="4">
    <source>
        <dbReference type="Proteomes" id="UP000199645"/>
    </source>
</evidence>
<evidence type="ECO:0000256" key="1">
    <source>
        <dbReference type="SAM" id="MobiDB-lite"/>
    </source>
</evidence>
<feature type="transmembrane region" description="Helical" evidence="2">
    <location>
        <begin position="399"/>
        <end position="418"/>
    </location>
</feature>
<proteinExistence type="predicted"/>
<reference evidence="3 4" key="1">
    <citation type="submission" date="2016-10" db="EMBL/GenBank/DDBJ databases">
        <authorList>
            <person name="de Groot N.N."/>
        </authorList>
    </citation>
    <scope>NUCLEOTIDE SEQUENCE [LARGE SCALE GENOMIC DNA]</scope>
    <source>
        <strain evidence="3 4">DSM 43019</strain>
    </source>
</reference>
<dbReference type="GO" id="GO:0016740">
    <property type="term" value="F:transferase activity"/>
    <property type="evidence" value="ECO:0007669"/>
    <property type="project" value="UniProtKB-KW"/>
</dbReference>
<gene>
    <name evidence="3" type="ORF">SAMN05421541_101120</name>
</gene>
<protein>
    <submittedName>
        <fullName evidence="3">Arabinofuranan 3-O-arabinosyltransferase</fullName>
    </submittedName>
</protein>
<evidence type="ECO:0000256" key="2">
    <source>
        <dbReference type="SAM" id="Phobius"/>
    </source>
</evidence>